<evidence type="ECO:0000256" key="1">
    <source>
        <dbReference type="ARBA" id="ARBA00008898"/>
    </source>
</evidence>
<reference evidence="5" key="1">
    <citation type="submission" date="2016-05" db="EMBL/GenBank/DDBJ databases">
        <authorList>
            <person name="Baek K."/>
            <person name="Yang S.-J."/>
        </authorList>
    </citation>
    <scope>NUCLEOTIDE SEQUENCE [LARGE SCALE GENOMIC DNA]</scope>
    <source>
        <strain evidence="5">ST58-10</strain>
    </source>
</reference>
<dbReference type="RefSeq" id="WP_067378873.1">
    <property type="nucleotide sequence ID" value="NZ_CP015839.1"/>
</dbReference>
<accession>A0A1A9EVD9</accession>
<protein>
    <recommendedName>
        <fullName evidence="3">Flavin reductase like domain-containing protein</fullName>
    </recommendedName>
</protein>
<dbReference type="STRING" id="1821621.A8C75_04790"/>
<sequence>MTTLKTSAAVALADEMPAGPILDSRELRNTLGLFATGVTVVTAQGEDGKPIGITANSFSSLSLDPPLILWSLALKSPNLDVFGQGRPFVVNILDRQQDALAMTFARAADDKFASVSHGVSRAGVPLIDESLAQLECSVEFTRIAGDHLLIVGRVEAFSTREGDPLLFYRGAFGQLCA</sequence>
<dbReference type="InterPro" id="IPR050268">
    <property type="entry name" value="NADH-dep_flavin_reductase"/>
</dbReference>
<dbReference type="Proteomes" id="UP000078070">
    <property type="component" value="Chromosome"/>
</dbReference>
<organism evidence="4 5">
    <name type="scientific">Marinobacterium aestuarii</name>
    <dbReference type="NCBI Taxonomy" id="1821621"/>
    <lineage>
        <taxon>Bacteria</taxon>
        <taxon>Pseudomonadati</taxon>
        <taxon>Pseudomonadota</taxon>
        <taxon>Gammaproteobacteria</taxon>
        <taxon>Oceanospirillales</taxon>
        <taxon>Oceanospirillaceae</taxon>
        <taxon>Marinobacterium</taxon>
    </lineage>
</organism>
<evidence type="ECO:0000313" key="5">
    <source>
        <dbReference type="Proteomes" id="UP000078070"/>
    </source>
</evidence>
<feature type="domain" description="Flavin reductase like" evidence="3">
    <location>
        <begin position="31"/>
        <end position="174"/>
    </location>
</feature>
<dbReference type="GO" id="GO:0010181">
    <property type="term" value="F:FMN binding"/>
    <property type="evidence" value="ECO:0007669"/>
    <property type="project" value="InterPro"/>
</dbReference>
<evidence type="ECO:0000256" key="2">
    <source>
        <dbReference type="ARBA" id="ARBA00023002"/>
    </source>
</evidence>
<dbReference type="PANTHER" id="PTHR30466:SF11">
    <property type="entry name" value="FLAVIN-DEPENDENT MONOOXYGENASE, REDUCTASE SUBUNIT HSAB"/>
    <property type="match status" value="1"/>
</dbReference>
<dbReference type="Gene3D" id="2.30.110.10">
    <property type="entry name" value="Electron Transport, Fmn-binding Protein, Chain A"/>
    <property type="match status" value="1"/>
</dbReference>
<dbReference type="InterPro" id="IPR012349">
    <property type="entry name" value="Split_barrel_FMN-bd"/>
</dbReference>
<evidence type="ECO:0000259" key="3">
    <source>
        <dbReference type="SMART" id="SM00903"/>
    </source>
</evidence>
<dbReference type="Pfam" id="PF01613">
    <property type="entry name" value="Flavin_Reduct"/>
    <property type="match status" value="1"/>
</dbReference>
<comment type="similarity">
    <text evidence="1">Belongs to the non-flavoprotein flavin reductase family.</text>
</comment>
<keyword evidence="5" id="KW-1185">Reference proteome</keyword>
<dbReference type="EMBL" id="CP015839">
    <property type="protein sequence ID" value="ANG61866.1"/>
    <property type="molecule type" value="Genomic_DNA"/>
</dbReference>
<dbReference type="SUPFAM" id="SSF50475">
    <property type="entry name" value="FMN-binding split barrel"/>
    <property type="match status" value="1"/>
</dbReference>
<evidence type="ECO:0000313" key="4">
    <source>
        <dbReference type="EMBL" id="ANG61866.1"/>
    </source>
</evidence>
<dbReference type="AlphaFoldDB" id="A0A1A9EVD9"/>
<dbReference type="SMART" id="SM00903">
    <property type="entry name" value="Flavin_Reduct"/>
    <property type="match status" value="1"/>
</dbReference>
<dbReference type="GO" id="GO:0042602">
    <property type="term" value="F:riboflavin reductase (NADPH) activity"/>
    <property type="evidence" value="ECO:0007669"/>
    <property type="project" value="TreeGrafter"/>
</dbReference>
<dbReference type="InterPro" id="IPR002563">
    <property type="entry name" value="Flavin_Rdtase-like_dom"/>
</dbReference>
<keyword evidence="2" id="KW-0560">Oxidoreductase</keyword>
<dbReference type="KEGG" id="mars:A8C75_04790"/>
<dbReference type="PANTHER" id="PTHR30466">
    <property type="entry name" value="FLAVIN REDUCTASE"/>
    <property type="match status" value="1"/>
</dbReference>
<gene>
    <name evidence="4" type="ORF">A8C75_04790</name>
</gene>
<proteinExistence type="inferred from homology"/>
<reference evidence="4 5" key="2">
    <citation type="journal article" date="2018" name="Int. J. Syst. Evol. Microbiol.">
        <title>Marinobacterium aestuarii sp. nov., a benzene-degrading marine bacterium isolated from estuary sediment.</title>
        <authorList>
            <person name="Bae S.S."/>
            <person name="Jung J."/>
            <person name="Chung D."/>
            <person name="Baek K."/>
        </authorList>
    </citation>
    <scope>NUCLEOTIDE SEQUENCE [LARGE SCALE GENOMIC DNA]</scope>
    <source>
        <strain evidence="4 5">ST58-10</strain>
    </source>
</reference>
<name>A0A1A9EVD9_9GAMM</name>